<feature type="compositionally biased region" description="Basic and acidic residues" evidence="1">
    <location>
        <begin position="35"/>
        <end position="49"/>
    </location>
</feature>
<feature type="compositionally biased region" description="Basic and acidic residues" evidence="1">
    <location>
        <begin position="96"/>
        <end position="108"/>
    </location>
</feature>
<sequence>MSEINENGLNDQEDYLDTDNDKMQDAGNADAAKFNTDEQERFANEREDTGYSNDKSIDDSTTQEQHINQPPLTTQGNIQEIEENMGGTTNLTLDQLKQEHDPEGMDGE</sequence>
<feature type="compositionally biased region" description="Polar residues" evidence="1">
    <location>
        <begin position="86"/>
        <end position="95"/>
    </location>
</feature>
<evidence type="ECO:0000313" key="2">
    <source>
        <dbReference type="EMBL" id="GGI49532.1"/>
    </source>
</evidence>
<gene>
    <name evidence="2" type="ORF">GCM10011425_07440</name>
</gene>
<dbReference type="RefSeq" id="WP_188413886.1">
    <property type="nucleotide sequence ID" value="NZ_BMDO01000001.1"/>
</dbReference>
<evidence type="ECO:0000313" key="3">
    <source>
        <dbReference type="Proteomes" id="UP000662074"/>
    </source>
</evidence>
<dbReference type="AlphaFoldDB" id="A0A917J7S8"/>
<feature type="region of interest" description="Disordered" evidence="1">
    <location>
        <begin position="1"/>
        <end position="108"/>
    </location>
</feature>
<feature type="compositionally biased region" description="Polar residues" evidence="1">
    <location>
        <begin position="1"/>
        <end position="10"/>
    </location>
</feature>
<accession>A0A917J7S8</accession>
<dbReference type="Proteomes" id="UP000662074">
    <property type="component" value="Unassembled WGS sequence"/>
</dbReference>
<dbReference type="EMBL" id="BMDO01000001">
    <property type="protein sequence ID" value="GGI49532.1"/>
    <property type="molecule type" value="Genomic_DNA"/>
</dbReference>
<comment type="caution">
    <text evidence="2">The sequence shown here is derived from an EMBL/GenBank/DDBJ whole genome shotgun (WGS) entry which is preliminary data.</text>
</comment>
<evidence type="ECO:0000256" key="1">
    <source>
        <dbReference type="SAM" id="MobiDB-lite"/>
    </source>
</evidence>
<reference evidence="2" key="2">
    <citation type="submission" date="2020-09" db="EMBL/GenBank/DDBJ databases">
        <authorList>
            <person name="Sun Q."/>
            <person name="Sedlacek I."/>
        </authorList>
    </citation>
    <scope>NUCLEOTIDE SEQUENCE</scope>
    <source>
        <strain evidence="2">CCM 8711</strain>
    </source>
</reference>
<protein>
    <submittedName>
        <fullName evidence="2">Uncharacterized protein</fullName>
    </submittedName>
</protein>
<keyword evidence="3" id="KW-1185">Reference proteome</keyword>
<name>A0A917J7S8_9SPHI</name>
<reference evidence="2" key="1">
    <citation type="journal article" date="2014" name="Int. J. Syst. Evol. Microbiol.">
        <title>Complete genome sequence of Corynebacterium casei LMG S-19264T (=DSM 44701T), isolated from a smear-ripened cheese.</title>
        <authorList>
            <consortium name="US DOE Joint Genome Institute (JGI-PGF)"/>
            <person name="Walter F."/>
            <person name="Albersmeier A."/>
            <person name="Kalinowski J."/>
            <person name="Ruckert C."/>
        </authorList>
    </citation>
    <scope>NUCLEOTIDE SEQUENCE</scope>
    <source>
        <strain evidence="2">CCM 8711</strain>
    </source>
</reference>
<organism evidence="2 3">
    <name type="scientific">Mucilaginibacter galii</name>
    <dbReference type="NCBI Taxonomy" id="2005073"/>
    <lineage>
        <taxon>Bacteria</taxon>
        <taxon>Pseudomonadati</taxon>
        <taxon>Bacteroidota</taxon>
        <taxon>Sphingobacteriia</taxon>
        <taxon>Sphingobacteriales</taxon>
        <taxon>Sphingobacteriaceae</taxon>
        <taxon>Mucilaginibacter</taxon>
    </lineage>
</organism>
<feature type="compositionally biased region" description="Polar residues" evidence="1">
    <location>
        <begin position="50"/>
        <end position="78"/>
    </location>
</feature>
<proteinExistence type="predicted"/>